<reference evidence="1 2" key="1">
    <citation type="submission" date="2018-11" db="EMBL/GenBank/DDBJ databases">
        <title>The genome draft of YIM 96095.</title>
        <authorList>
            <person name="Tang S.-K."/>
            <person name="Chunyu W.-X."/>
            <person name="Feng Y.-Z."/>
        </authorList>
    </citation>
    <scope>NUCLEOTIDE SEQUENCE [LARGE SCALE GENOMIC DNA]</scope>
    <source>
        <strain evidence="1 2">YIM 96095</strain>
    </source>
</reference>
<keyword evidence="2" id="KW-1185">Reference proteome</keyword>
<name>A0A3N0EI05_9ACTN</name>
<proteinExistence type="predicted"/>
<dbReference type="AlphaFoldDB" id="A0A3N0EI05"/>
<organism evidence="1 2">
    <name type="scientific">Halostreptopolyspora alba</name>
    <dbReference type="NCBI Taxonomy" id="2487137"/>
    <lineage>
        <taxon>Bacteria</taxon>
        <taxon>Bacillati</taxon>
        <taxon>Actinomycetota</taxon>
        <taxon>Actinomycetes</taxon>
        <taxon>Streptosporangiales</taxon>
        <taxon>Nocardiopsidaceae</taxon>
        <taxon>Halostreptopolyspora</taxon>
    </lineage>
</organism>
<dbReference type="Proteomes" id="UP000269198">
    <property type="component" value="Unassembled WGS sequence"/>
</dbReference>
<evidence type="ECO:0000313" key="1">
    <source>
        <dbReference type="EMBL" id="RNL87526.1"/>
    </source>
</evidence>
<accession>A0A3N0EI05</accession>
<evidence type="ECO:0000313" key="2">
    <source>
        <dbReference type="Proteomes" id="UP000269198"/>
    </source>
</evidence>
<protein>
    <submittedName>
        <fullName evidence="1">Uncharacterized protein</fullName>
    </submittedName>
</protein>
<gene>
    <name evidence="1" type="ORF">EFW17_01555</name>
</gene>
<dbReference type="EMBL" id="RJMB01000001">
    <property type="protein sequence ID" value="RNL87526.1"/>
    <property type="molecule type" value="Genomic_DNA"/>
</dbReference>
<comment type="caution">
    <text evidence="1">The sequence shown here is derived from an EMBL/GenBank/DDBJ whole genome shotgun (WGS) entry which is preliminary data.</text>
</comment>
<sequence>MRAAELLEQGQSQVEVARMGEPRPRACGVEAPHREGGTAALRRCVASGRPPKLAESQVERVRAGLEAGARAHGFDSELWTLERVGRVVEWTTGVALA</sequence>